<dbReference type="GO" id="GO:0009982">
    <property type="term" value="F:pseudouridine synthase activity"/>
    <property type="evidence" value="ECO:0007669"/>
    <property type="project" value="InterPro"/>
</dbReference>
<gene>
    <name evidence="4" type="ORF">THRCLA_07883</name>
</gene>
<dbReference type="GO" id="GO:0003723">
    <property type="term" value="F:RNA binding"/>
    <property type="evidence" value="ECO:0007669"/>
    <property type="project" value="InterPro"/>
</dbReference>
<dbReference type="AlphaFoldDB" id="A0A1V9ZBY1"/>
<dbReference type="GO" id="GO:0005634">
    <property type="term" value="C:nucleus"/>
    <property type="evidence" value="ECO:0007669"/>
    <property type="project" value="TreeGrafter"/>
</dbReference>
<name>A0A1V9ZBY1_9STRA</name>
<accession>A0A1V9ZBY1</accession>
<keyword evidence="5" id="KW-1185">Reference proteome</keyword>
<dbReference type="Pfam" id="PF01142">
    <property type="entry name" value="TruD"/>
    <property type="match status" value="1"/>
</dbReference>
<dbReference type="GO" id="GO:0001522">
    <property type="term" value="P:pseudouridine synthesis"/>
    <property type="evidence" value="ECO:0007669"/>
    <property type="project" value="InterPro"/>
</dbReference>
<feature type="non-terminal residue" evidence="4">
    <location>
        <position position="446"/>
    </location>
</feature>
<dbReference type="PROSITE" id="PS50984">
    <property type="entry name" value="TRUD"/>
    <property type="match status" value="1"/>
</dbReference>
<dbReference type="InterPro" id="IPR011760">
    <property type="entry name" value="PsdUridine_synth_TruD_insert"/>
</dbReference>
<dbReference type="PANTHER" id="PTHR13326">
    <property type="entry name" value="TRNA PSEUDOURIDINE SYNTHASE D"/>
    <property type="match status" value="1"/>
</dbReference>
<sequence>MTQSKRTDATCVGISQYCSPAIPGFNGRIKQEPEDFEVREIDIMGNVVNLTALTLPTNTIEPTVKKGNSSMELEEPDEGWEKYLIHVVGMTAYAEIEQVVAESLSSYTLLSPIDLVEKVALLKAIQDCFPALQCDTVKPNAAENEPTPPTIIQLSLDPLYLKLKNGNMDIDDCKRIMKFLLKGSMHVDAEKGVDLAAKMTKEERTKIHRLVASSTACLVTKTNTGNGITVYFSPKMLKKRKRKHKIHTYVQFTLCKINIDHFSVLEILAQTLKTTVSSFTYAGTKDKRAITYQKVVAQDILPNVFISSSETLAALNISLGDLEFISAPLTLGQSKGNQFTIRVKEVDGSKSTIQAAISSLKANGFINYFGFQRVGHPNIKVRTHHIGQALYQQNWEKAIELFFSPNELDAEVSRTIKLDFMKTRDASAALKSLPPGFVVERAILMV</sequence>
<evidence type="ECO:0000256" key="2">
    <source>
        <dbReference type="ARBA" id="ARBA00023235"/>
    </source>
</evidence>
<proteinExistence type="inferred from homology"/>
<dbReference type="SUPFAM" id="SSF55120">
    <property type="entry name" value="Pseudouridine synthase"/>
    <property type="match status" value="1"/>
</dbReference>
<organism evidence="4 5">
    <name type="scientific">Thraustotheca clavata</name>
    <dbReference type="NCBI Taxonomy" id="74557"/>
    <lineage>
        <taxon>Eukaryota</taxon>
        <taxon>Sar</taxon>
        <taxon>Stramenopiles</taxon>
        <taxon>Oomycota</taxon>
        <taxon>Saprolegniomycetes</taxon>
        <taxon>Saprolegniales</taxon>
        <taxon>Achlyaceae</taxon>
        <taxon>Thraustotheca</taxon>
    </lineage>
</organism>
<dbReference type="InterPro" id="IPR042214">
    <property type="entry name" value="TruD_catalytic"/>
</dbReference>
<evidence type="ECO:0000256" key="1">
    <source>
        <dbReference type="ARBA" id="ARBA00007953"/>
    </source>
</evidence>
<evidence type="ECO:0000313" key="5">
    <source>
        <dbReference type="Proteomes" id="UP000243217"/>
    </source>
</evidence>
<feature type="domain" description="TRUD" evidence="3">
    <location>
        <begin position="364"/>
        <end position="446"/>
    </location>
</feature>
<dbReference type="InterPro" id="IPR001656">
    <property type="entry name" value="PsdUridine_synth_TruD"/>
</dbReference>
<dbReference type="STRING" id="74557.A0A1V9ZBY1"/>
<dbReference type="PIRSF" id="PIRSF037016">
    <property type="entry name" value="Pseudouridin_synth_euk_prd"/>
    <property type="match status" value="1"/>
</dbReference>
<reference evidence="4 5" key="1">
    <citation type="journal article" date="2014" name="Genome Biol. Evol.">
        <title>The secreted proteins of Achlya hypogyna and Thraustotheca clavata identify the ancestral oomycete secretome and reveal gene acquisitions by horizontal gene transfer.</title>
        <authorList>
            <person name="Misner I."/>
            <person name="Blouin N."/>
            <person name="Leonard G."/>
            <person name="Richards T.A."/>
            <person name="Lane C.E."/>
        </authorList>
    </citation>
    <scope>NUCLEOTIDE SEQUENCE [LARGE SCALE GENOMIC DNA]</scope>
    <source>
        <strain evidence="4 5">ATCC 34112</strain>
    </source>
</reference>
<dbReference type="EMBL" id="JNBS01002111">
    <property type="protein sequence ID" value="OQR95421.1"/>
    <property type="molecule type" value="Genomic_DNA"/>
</dbReference>
<evidence type="ECO:0000259" key="3">
    <source>
        <dbReference type="PROSITE" id="PS50984"/>
    </source>
</evidence>
<dbReference type="InterPro" id="IPR020103">
    <property type="entry name" value="PsdUridine_synth_cat_dom_sf"/>
</dbReference>
<comment type="similarity">
    <text evidence="1">Belongs to the pseudouridine synthase TruD family.</text>
</comment>
<dbReference type="Gene3D" id="3.30.2350.20">
    <property type="entry name" value="TruD, catalytic domain"/>
    <property type="match status" value="1"/>
</dbReference>
<comment type="caution">
    <text evidence="4">The sequence shown here is derived from an EMBL/GenBank/DDBJ whole genome shotgun (WGS) entry which is preliminary data.</text>
</comment>
<dbReference type="OrthoDB" id="447290at2759"/>
<protein>
    <submittedName>
        <fullName evidence="4">Pseudouridylate synthase</fullName>
    </submittedName>
</protein>
<dbReference type="PANTHER" id="PTHR13326:SF21">
    <property type="entry name" value="PSEUDOURIDYLATE SYNTHASE PUS7L"/>
    <property type="match status" value="1"/>
</dbReference>
<keyword evidence="2" id="KW-0413">Isomerase</keyword>
<evidence type="ECO:0000313" key="4">
    <source>
        <dbReference type="EMBL" id="OQR95421.1"/>
    </source>
</evidence>
<dbReference type="Proteomes" id="UP000243217">
    <property type="component" value="Unassembled WGS sequence"/>
</dbReference>